<dbReference type="OrthoDB" id="9803163at2"/>
<evidence type="ECO:0000313" key="4">
    <source>
        <dbReference type="EMBL" id="RKT77730.1"/>
    </source>
</evidence>
<evidence type="ECO:0000313" key="5">
    <source>
        <dbReference type="Proteomes" id="UP000278440"/>
    </source>
</evidence>
<reference evidence="3 6" key="2">
    <citation type="submission" date="2020-08" db="EMBL/GenBank/DDBJ databases">
        <title>Genomic Encyclopedia of Type Strains, Phase IV (KMG-V): Genome sequencing to study the core and pangenomes of soil and plant-associated prokaryotes.</title>
        <authorList>
            <person name="Whitman W."/>
        </authorList>
    </citation>
    <scope>NUCLEOTIDE SEQUENCE [LARGE SCALE GENOMIC DNA]</scope>
    <source>
        <strain evidence="3 6">B3ACCR2</strain>
    </source>
</reference>
<gene>
    <name evidence="4" type="ORF">DFJ68_1158</name>
    <name evidence="3" type="ORF">FHW14_000152</name>
</gene>
<sequence length="325" mass="34486">MPETFQRTLFDTYRTLRVAMVPLLLMLVVSTGLESTRGQDCLLGSISAYFHTPVRGAFVFSLAALGACLIAYKGNDAVENVLLDFAGFMAWLVALVPTTVDDSCPGKYAGLVADANTADAVRNNVLSLVTVSVVFLVLYRLMPRQGRAAATAAGGQRRTARVLGTLCGAVVLAQLGMFVFWPSTFKDVAHGISASTMVLGVLGVMVANAVGFARAEQRTHGEGAGRPWRNRYGVTAAATLVILVATLAWLPWRSHLILAAELVVVTGFGLFWLMQTHELCAFATRDQKTRAVVAQGQDASAPRPVEPPPVAPDAVVAGRGASVTP</sequence>
<dbReference type="EMBL" id="RBXT01000001">
    <property type="protein sequence ID" value="RKT77730.1"/>
    <property type="molecule type" value="Genomic_DNA"/>
</dbReference>
<feature type="transmembrane region" description="Helical" evidence="2">
    <location>
        <begin position="256"/>
        <end position="274"/>
    </location>
</feature>
<accession>A0A495XT82</accession>
<feature type="transmembrane region" description="Helical" evidence="2">
    <location>
        <begin position="120"/>
        <end position="141"/>
    </location>
</feature>
<feature type="transmembrane region" description="Helical" evidence="2">
    <location>
        <begin position="232"/>
        <end position="250"/>
    </location>
</feature>
<evidence type="ECO:0000256" key="1">
    <source>
        <dbReference type="SAM" id="MobiDB-lite"/>
    </source>
</evidence>
<dbReference type="AlphaFoldDB" id="A0A495XT82"/>
<feature type="transmembrane region" description="Helical" evidence="2">
    <location>
        <begin position="188"/>
        <end position="211"/>
    </location>
</feature>
<evidence type="ECO:0000256" key="2">
    <source>
        <dbReference type="SAM" id="Phobius"/>
    </source>
</evidence>
<feature type="transmembrane region" description="Helical" evidence="2">
    <location>
        <begin position="15"/>
        <end position="33"/>
    </location>
</feature>
<proteinExistence type="predicted"/>
<feature type="transmembrane region" description="Helical" evidence="2">
    <location>
        <begin position="53"/>
        <end position="72"/>
    </location>
</feature>
<organism evidence="4 5">
    <name type="scientific">Terracoccus luteus</name>
    <dbReference type="NCBI Taxonomy" id="53356"/>
    <lineage>
        <taxon>Bacteria</taxon>
        <taxon>Bacillati</taxon>
        <taxon>Actinomycetota</taxon>
        <taxon>Actinomycetes</taxon>
        <taxon>Micrococcales</taxon>
        <taxon>Intrasporangiaceae</taxon>
        <taxon>Terracoccus</taxon>
    </lineage>
</organism>
<feature type="compositionally biased region" description="Low complexity" evidence="1">
    <location>
        <begin position="312"/>
        <end position="325"/>
    </location>
</feature>
<feature type="region of interest" description="Disordered" evidence="1">
    <location>
        <begin position="293"/>
        <end position="325"/>
    </location>
</feature>
<dbReference type="Proteomes" id="UP000278440">
    <property type="component" value="Unassembled WGS sequence"/>
</dbReference>
<evidence type="ECO:0000313" key="6">
    <source>
        <dbReference type="Proteomes" id="UP000590811"/>
    </source>
</evidence>
<comment type="caution">
    <text evidence="4">The sequence shown here is derived from an EMBL/GenBank/DDBJ whole genome shotgun (WGS) entry which is preliminary data.</text>
</comment>
<keyword evidence="2" id="KW-0472">Membrane</keyword>
<protein>
    <recommendedName>
        <fullName evidence="7">Frag1/DRAM/Sfk1 family protein</fullName>
    </recommendedName>
</protein>
<keyword evidence="5" id="KW-1185">Reference proteome</keyword>
<keyword evidence="2" id="KW-0812">Transmembrane</keyword>
<name>A0A495XT82_9MICO</name>
<keyword evidence="2" id="KW-1133">Transmembrane helix</keyword>
<evidence type="ECO:0000313" key="3">
    <source>
        <dbReference type="EMBL" id="MBB2985012.1"/>
    </source>
</evidence>
<dbReference type="EMBL" id="JACHVT010000001">
    <property type="protein sequence ID" value="MBB2985012.1"/>
    <property type="molecule type" value="Genomic_DNA"/>
</dbReference>
<dbReference type="Proteomes" id="UP000590811">
    <property type="component" value="Unassembled WGS sequence"/>
</dbReference>
<feature type="transmembrane region" description="Helical" evidence="2">
    <location>
        <begin position="162"/>
        <end position="182"/>
    </location>
</feature>
<dbReference type="RefSeq" id="WP_121031782.1">
    <property type="nucleotide sequence ID" value="NZ_JACHVT010000001.1"/>
</dbReference>
<evidence type="ECO:0008006" key="7">
    <source>
        <dbReference type="Google" id="ProtNLM"/>
    </source>
</evidence>
<reference evidence="4 5" key="1">
    <citation type="submission" date="2018-10" db="EMBL/GenBank/DDBJ databases">
        <title>Sequencing the genomes of 1000 actinobacteria strains.</title>
        <authorList>
            <person name="Klenk H.-P."/>
        </authorList>
    </citation>
    <scope>NUCLEOTIDE SEQUENCE [LARGE SCALE GENOMIC DNA]</scope>
    <source>
        <strain evidence="4 5">DSM 44267</strain>
    </source>
</reference>
<feature type="transmembrane region" description="Helical" evidence="2">
    <location>
        <begin position="81"/>
        <end position="100"/>
    </location>
</feature>